<dbReference type="Proteomes" id="UP000298416">
    <property type="component" value="Unassembled WGS sequence"/>
</dbReference>
<dbReference type="GO" id="GO:0008270">
    <property type="term" value="F:zinc ion binding"/>
    <property type="evidence" value="ECO:0007669"/>
    <property type="project" value="InterPro"/>
</dbReference>
<dbReference type="GO" id="GO:0003723">
    <property type="term" value="F:RNA binding"/>
    <property type="evidence" value="ECO:0007669"/>
    <property type="project" value="InterPro"/>
</dbReference>
<evidence type="ECO:0000256" key="2">
    <source>
        <dbReference type="ARBA" id="ARBA00022737"/>
    </source>
</evidence>
<feature type="repeat" description="PPR" evidence="3">
    <location>
        <begin position="443"/>
        <end position="477"/>
    </location>
</feature>
<dbReference type="FunFam" id="1.25.40.10:FF:002102">
    <property type="entry name" value="Pentatricopeptide repeat-containing protein103"/>
    <property type="match status" value="1"/>
</dbReference>
<dbReference type="AlphaFoldDB" id="A0A8X8ZMN6"/>
<evidence type="ECO:0000256" key="1">
    <source>
        <dbReference type="ARBA" id="ARBA00006643"/>
    </source>
</evidence>
<evidence type="ECO:0000259" key="5">
    <source>
        <dbReference type="Pfam" id="PF14432"/>
    </source>
</evidence>
<gene>
    <name evidence="6" type="ORF">SASPL_128364</name>
</gene>
<dbReference type="FunFam" id="1.25.40.10:FF:000073">
    <property type="entry name" value="Pentatricopeptide repeat-containing protein chloroplastic"/>
    <property type="match status" value="1"/>
</dbReference>
<dbReference type="PANTHER" id="PTHR47926">
    <property type="entry name" value="PENTATRICOPEPTIDE REPEAT-CONTAINING PROTEIN"/>
    <property type="match status" value="1"/>
</dbReference>
<dbReference type="NCBIfam" id="TIGR00756">
    <property type="entry name" value="PPR"/>
    <property type="match status" value="6"/>
</dbReference>
<dbReference type="InterPro" id="IPR002885">
    <property type="entry name" value="PPR_rpt"/>
</dbReference>
<reference evidence="6" key="2">
    <citation type="submission" date="2020-08" db="EMBL/GenBank/DDBJ databases">
        <title>Plant Genome Project.</title>
        <authorList>
            <person name="Zhang R.-G."/>
        </authorList>
    </citation>
    <scope>NUCLEOTIDE SEQUENCE</scope>
    <source>
        <strain evidence="6">Huo1</strain>
        <tissue evidence="6">Leaf</tissue>
    </source>
</reference>
<dbReference type="InterPro" id="IPR023407">
    <property type="entry name" value="Ribosomal_eS27_Zn-bd_dom_sf"/>
</dbReference>
<dbReference type="InterPro" id="IPR046849">
    <property type="entry name" value="E2_motif"/>
</dbReference>
<keyword evidence="2" id="KW-0677">Repeat</keyword>
<dbReference type="InterPro" id="IPR046960">
    <property type="entry name" value="PPR_At4g14850-like_plant"/>
</dbReference>
<evidence type="ECO:0000313" key="7">
    <source>
        <dbReference type="Proteomes" id="UP000298416"/>
    </source>
</evidence>
<dbReference type="InterPro" id="IPR011990">
    <property type="entry name" value="TPR-like_helical_dom_sf"/>
</dbReference>
<keyword evidence="7" id="KW-1185">Reference proteome</keyword>
<sequence length="955" mass="106495">MDDNHVPSNDVDLLNPPAELEKRKHKHKRLVQSPKSFFMVIIISMSSVRVASTSAKAKPSMLHAFLGHPPFNSAPSSPLSHIRKSPTPIKITCFLSPSKTPLSLSSPKPQLFSAPPFLLSKTPPFEHLLTTNHSDNIQPLSNDEISRLLKLSREYADIQLGKAVHASIIKSRLDIRLCNFLITSYIELGHLSYAERVFHLIAKPDVVSYTALISGLAKLGRGEEAVALFIDMRMAGIEPNAYAFVSILTACMRLVDLGLGSQIHALSIKTGHVNCSFVANAAMGLYGKSGCFNFVVKLFNEMCERDIASWNTVISCVVKEGLYGEAFELFHDMLVGMQEGCRADYFTLSSILTTCARCSSSSTMYGKGVHAYALKIGYGSNLSVRNALIQFYAKRGCVEDVENLFSSMSMRDGFTWTAMVCAYMGFGRVGSALDVFCRMPEKNPIAYNALLAGFCQNSDSSRALRLFCRMVEEGVELTEFTLSSVFHACGLSKHSRFSKQIQAFVVKIGFGNDDFIQAALLDMCTRCARMDDAEKIFYQLPLSERSSIMLTTMVCGYARHSELEKAISLINEEEQHISIDEVALASLLGVCGDLGFQTLGEQFHCRAIKHGSLSDIGVGNAIVSMYSKCGDMERAIGVFDSMSEHDIVSWNCLLSGHILNRQGEKALDAWKKMVKGGIQPDPVTCVLIISAYRHTMSNLVEQCLEFFLSMKRIHNVEPNSEHYASLVGVYGFWGLLEAAEKIIKKMPFEPKACVWKALLDSCRLHKKATIGRTAAQEILRLKPQDPSMYILQSNLYSVSGRWHCSDLVREEMKSKGIHKFPGRSWIIHENKVHSFFGRDKSHPVAKDIYSALDILFLECSRAGYMPDTRFVLHEVEEHQKTNFLLYHSGKLAVAYGLLVTGRGKPVRVRKNIHVCGDCHTFFKYVSVVTKREIRVRDASGFHCFVNGECSCCDHW</sequence>
<evidence type="ECO:0000256" key="3">
    <source>
        <dbReference type="PROSITE-ProRule" id="PRU00708"/>
    </source>
</evidence>
<dbReference type="Pfam" id="PF01535">
    <property type="entry name" value="PPR"/>
    <property type="match status" value="3"/>
</dbReference>
<organism evidence="6">
    <name type="scientific">Salvia splendens</name>
    <name type="common">Scarlet sage</name>
    <dbReference type="NCBI Taxonomy" id="180675"/>
    <lineage>
        <taxon>Eukaryota</taxon>
        <taxon>Viridiplantae</taxon>
        <taxon>Streptophyta</taxon>
        <taxon>Embryophyta</taxon>
        <taxon>Tracheophyta</taxon>
        <taxon>Spermatophyta</taxon>
        <taxon>Magnoliopsida</taxon>
        <taxon>eudicotyledons</taxon>
        <taxon>Gunneridae</taxon>
        <taxon>Pentapetalae</taxon>
        <taxon>asterids</taxon>
        <taxon>lamiids</taxon>
        <taxon>Lamiales</taxon>
        <taxon>Lamiaceae</taxon>
        <taxon>Nepetoideae</taxon>
        <taxon>Mentheae</taxon>
        <taxon>Salviinae</taxon>
        <taxon>Salvia</taxon>
        <taxon>Salvia subgen. Calosphace</taxon>
        <taxon>core Calosphace</taxon>
    </lineage>
</organism>
<dbReference type="EMBL" id="PNBA02000010">
    <property type="protein sequence ID" value="KAG6410306.1"/>
    <property type="molecule type" value="Genomic_DNA"/>
</dbReference>
<dbReference type="PROSITE" id="PS51375">
    <property type="entry name" value="PPR"/>
    <property type="match status" value="5"/>
</dbReference>
<dbReference type="Gene3D" id="2.20.25.100">
    <property type="entry name" value="Zn-binding ribosomal proteins"/>
    <property type="match status" value="1"/>
</dbReference>
<feature type="repeat" description="PPR" evidence="3">
    <location>
        <begin position="412"/>
        <end position="442"/>
    </location>
</feature>
<protein>
    <recommendedName>
        <fullName evidence="5">DYW domain-containing protein</fullName>
    </recommendedName>
</protein>
<dbReference type="GO" id="GO:0009451">
    <property type="term" value="P:RNA modification"/>
    <property type="evidence" value="ECO:0007669"/>
    <property type="project" value="InterPro"/>
</dbReference>
<dbReference type="Pfam" id="PF20431">
    <property type="entry name" value="E_motif"/>
    <property type="match status" value="1"/>
</dbReference>
<feature type="repeat" description="PPR" evidence="3">
    <location>
        <begin position="205"/>
        <end position="239"/>
    </location>
</feature>
<accession>A0A8X8ZMN6</accession>
<evidence type="ECO:0000313" key="6">
    <source>
        <dbReference type="EMBL" id="KAG6410306.1"/>
    </source>
</evidence>
<dbReference type="InterPro" id="IPR046848">
    <property type="entry name" value="E_motif"/>
</dbReference>
<feature type="repeat" description="PPR" evidence="3">
    <location>
        <begin position="646"/>
        <end position="680"/>
    </location>
</feature>
<feature type="repeat" description="PPR" evidence="3">
    <location>
        <begin position="306"/>
        <end position="336"/>
    </location>
</feature>
<reference evidence="6" key="1">
    <citation type="submission" date="2018-01" db="EMBL/GenBank/DDBJ databases">
        <authorList>
            <person name="Mao J.F."/>
        </authorList>
    </citation>
    <scope>NUCLEOTIDE SEQUENCE</scope>
    <source>
        <strain evidence="6">Huo1</strain>
        <tissue evidence="6">Leaf</tissue>
    </source>
</reference>
<dbReference type="Pfam" id="PF14432">
    <property type="entry name" value="DYW_deaminase"/>
    <property type="match status" value="1"/>
</dbReference>
<feature type="domain" description="DYW" evidence="5">
    <location>
        <begin position="863"/>
        <end position="955"/>
    </location>
</feature>
<comment type="similarity">
    <text evidence="1">Belongs to the PPR family. PCMP-H subfamily.</text>
</comment>
<name>A0A8X8ZMN6_SALSN</name>
<evidence type="ECO:0000256" key="4">
    <source>
        <dbReference type="SAM" id="MobiDB-lite"/>
    </source>
</evidence>
<proteinExistence type="inferred from homology"/>
<dbReference type="Pfam" id="PF20430">
    <property type="entry name" value="Eplus_motif"/>
    <property type="match status" value="1"/>
</dbReference>
<feature type="region of interest" description="Disordered" evidence="4">
    <location>
        <begin position="1"/>
        <end position="27"/>
    </location>
</feature>
<dbReference type="PANTHER" id="PTHR47926:SF512">
    <property type="entry name" value="REPEAT (PPR) SUPERFAMILY PROTEIN, PUTATIVE-RELATED"/>
    <property type="match status" value="1"/>
</dbReference>
<dbReference type="Pfam" id="PF13041">
    <property type="entry name" value="PPR_2"/>
    <property type="match status" value="4"/>
</dbReference>
<dbReference type="InterPro" id="IPR032867">
    <property type="entry name" value="DYW_dom"/>
</dbReference>
<comment type="caution">
    <text evidence="6">The sequence shown here is derived from an EMBL/GenBank/DDBJ whole genome shotgun (WGS) entry which is preliminary data.</text>
</comment>
<dbReference type="Gene3D" id="1.25.40.10">
    <property type="entry name" value="Tetratricopeptide repeat domain"/>
    <property type="match status" value="6"/>
</dbReference>